<evidence type="ECO:0000313" key="2">
    <source>
        <dbReference type="Proteomes" id="UP000027442"/>
    </source>
</evidence>
<comment type="caution">
    <text evidence="1">The sequence shown here is derived from an EMBL/GenBank/DDBJ whole genome shotgun (WGS) entry which is preliminary data.</text>
</comment>
<evidence type="ECO:0000313" key="1">
    <source>
        <dbReference type="EMBL" id="KDR51254.1"/>
    </source>
</evidence>
<protein>
    <submittedName>
        <fullName evidence="1">Uncharacterized protein</fullName>
    </submittedName>
</protein>
<gene>
    <name evidence="1" type="ORF">HMPREF1991_02707</name>
</gene>
<reference evidence="1 2" key="1">
    <citation type="submission" date="2013-08" db="EMBL/GenBank/DDBJ databases">
        <authorList>
            <person name="Weinstock G."/>
            <person name="Sodergren E."/>
            <person name="Wylie T."/>
            <person name="Fulton L."/>
            <person name="Fulton R."/>
            <person name="Fronick C."/>
            <person name="O'Laughlin M."/>
            <person name="Godfrey J."/>
            <person name="Miner T."/>
            <person name="Herter B."/>
            <person name="Appelbaum E."/>
            <person name="Cordes M."/>
            <person name="Lek S."/>
            <person name="Wollam A."/>
            <person name="Pepin K.H."/>
            <person name="Palsikar V.B."/>
            <person name="Mitreva M."/>
            <person name="Wilson R.K."/>
        </authorList>
    </citation>
    <scope>NUCLEOTIDE SEQUENCE [LARGE SCALE GENOMIC DNA]</scope>
    <source>
        <strain evidence="1 2">ATCC 15930</strain>
    </source>
</reference>
<organism evidence="1 2">
    <name type="scientific">Hoylesella loescheii DSM 19665 = JCM 12249 = ATCC 15930</name>
    <dbReference type="NCBI Taxonomy" id="1122985"/>
    <lineage>
        <taxon>Bacteria</taxon>
        <taxon>Pseudomonadati</taxon>
        <taxon>Bacteroidota</taxon>
        <taxon>Bacteroidia</taxon>
        <taxon>Bacteroidales</taxon>
        <taxon>Prevotellaceae</taxon>
        <taxon>Hoylesella</taxon>
    </lineage>
</organism>
<dbReference type="HOGENOM" id="CLU_3294643_0_0_10"/>
<dbReference type="AlphaFoldDB" id="A0A069QGV8"/>
<keyword evidence="2" id="KW-1185">Reference proteome</keyword>
<dbReference type="Proteomes" id="UP000027442">
    <property type="component" value="Unassembled WGS sequence"/>
</dbReference>
<dbReference type="EMBL" id="JNGW01000117">
    <property type="protein sequence ID" value="KDR51254.1"/>
    <property type="molecule type" value="Genomic_DNA"/>
</dbReference>
<sequence>MPYLVVYPQSYVFKLTSQSVKALKMRQAYLAKRIIFRTFA</sequence>
<name>A0A069QGV8_HOYLO</name>
<accession>A0A069QGV8</accession>
<proteinExistence type="predicted"/>